<name>A0A024S3X9_HYPJR</name>
<dbReference type="HOGENOM" id="CLU_2005543_0_0_1"/>
<proteinExistence type="predicted"/>
<dbReference type="EMBL" id="KI911154">
    <property type="protein sequence ID" value="ETS00034.1"/>
    <property type="molecule type" value="Genomic_DNA"/>
</dbReference>
<dbReference type="Proteomes" id="UP000024376">
    <property type="component" value="Unassembled WGS sequence"/>
</dbReference>
<dbReference type="KEGG" id="trr:M419DRAFT_124264"/>
<organism evidence="1 2">
    <name type="scientific">Hypocrea jecorina (strain ATCC 56765 / BCRC 32924 / NRRL 11460 / Rut C-30)</name>
    <name type="common">Trichoderma reesei</name>
    <dbReference type="NCBI Taxonomy" id="1344414"/>
    <lineage>
        <taxon>Eukaryota</taxon>
        <taxon>Fungi</taxon>
        <taxon>Dikarya</taxon>
        <taxon>Ascomycota</taxon>
        <taxon>Pezizomycotina</taxon>
        <taxon>Sordariomycetes</taxon>
        <taxon>Hypocreomycetidae</taxon>
        <taxon>Hypocreales</taxon>
        <taxon>Hypocreaceae</taxon>
        <taxon>Trichoderma</taxon>
    </lineage>
</organism>
<evidence type="ECO:0000313" key="1">
    <source>
        <dbReference type="EMBL" id="ETS00034.1"/>
    </source>
</evidence>
<accession>A0A024S3X9</accession>
<sequence>MRLSYQTILSRYHIKSAGDIWARHGAALALSSICQDGEHTPNRQSRWLPLVTLFARALTGRSLGWRKQQPDPFGWSGIRVTDDGFIFLLVRTALHGLRELGVGLKQRGQPLQEAISRFSGELEG</sequence>
<evidence type="ECO:0000313" key="2">
    <source>
        <dbReference type="Proteomes" id="UP000024376"/>
    </source>
</evidence>
<reference evidence="2" key="1">
    <citation type="journal article" date="2013" name="Ind. Biotechnol.">
        <title>Comparative genomics analysis of Trichoderma reesei strains.</title>
        <authorList>
            <person name="Koike H."/>
            <person name="Aerts A."/>
            <person name="LaButti K."/>
            <person name="Grigoriev I.V."/>
            <person name="Baker S.E."/>
        </authorList>
    </citation>
    <scope>NUCLEOTIDE SEQUENCE [LARGE SCALE GENOMIC DNA]</scope>
    <source>
        <strain evidence="2">ATCC 56765 / BCRC 32924 / NRRL 11460 / Rut C-30</strain>
    </source>
</reference>
<protein>
    <submittedName>
        <fullName evidence="1">Uncharacterized protein</fullName>
    </submittedName>
</protein>
<dbReference type="AlphaFoldDB" id="A0A024S3X9"/>
<gene>
    <name evidence="1" type="ORF">M419DRAFT_124264</name>
</gene>